<comment type="caution">
    <text evidence="1">The sequence shown here is derived from an EMBL/GenBank/DDBJ whole genome shotgun (WGS) entry which is preliminary data.</text>
</comment>
<gene>
    <name evidence="1" type="ORF">Vretimale_17727</name>
</gene>
<protein>
    <submittedName>
        <fullName evidence="1">Uncharacterized protein</fullName>
    </submittedName>
</protein>
<organism evidence="1 2">
    <name type="scientific">Volvox reticuliferus</name>
    <dbReference type="NCBI Taxonomy" id="1737510"/>
    <lineage>
        <taxon>Eukaryota</taxon>
        <taxon>Viridiplantae</taxon>
        <taxon>Chlorophyta</taxon>
        <taxon>core chlorophytes</taxon>
        <taxon>Chlorophyceae</taxon>
        <taxon>CS clade</taxon>
        <taxon>Chlamydomonadales</taxon>
        <taxon>Volvocaceae</taxon>
        <taxon>Volvox</taxon>
    </lineage>
</organism>
<evidence type="ECO:0000313" key="1">
    <source>
        <dbReference type="EMBL" id="GIM14844.1"/>
    </source>
</evidence>
<name>A0A8J4LYN7_9CHLO</name>
<evidence type="ECO:0000313" key="2">
    <source>
        <dbReference type="Proteomes" id="UP000722791"/>
    </source>
</evidence>
<accession>A0A8J4LYN7</accession>
<dbReference type="EMBL" id="BNCQ01000060">
    <property type="protein sequence ID" value="GIM14844.1"/>
    <property type="molecule type" value="Genomic_DNA"/>
</dbReference>
<reference evidence="1" key="1">
    <citation type="journal article" date="2021" name="Proc. Natl. Acad. Sci. U.S.A.">
        <title>Three genomes in the algal genus Volvox reveal the fate of a haploid sex-determining region after a transition to homothallism.</title>
        <authorList>
            <person name="Yamamoto K."/>
            <person name="Hamaji T."/>
            <person name="Kawai-Toyooka H."/>
            <person name="Matsuzaki R."/>
            <person name="Takahashi F."/>
            <person name="Nishimura Y."/>
            <person name="Kawachi M."/>
            <person name="Noguchi H."/>
            <person name="Minakuchi Y."/>
            <person name="Umen J.G."/>
            <person name="Toyoda A."/>
            <person name="Nozaki H."/>
        </authorList>
    </citation>
    <scope>NUCLEOTIDE SEQUENCE</scope>
    <source>
        <strain evidence="1">NIES-3785</strain>
    </source>
</reference>
<feature type="non-terminal residue" evidence="1">
    <location>
        <position position="1"/>
    </location>
</feature>
<dbReference type="Proteomes" id="UP000722791">
    <property type="component" value="Unassembled WGS sequence"/>
</dbReference>
<sequence length="154" mass="16183">SVSFNVAVVALRSRICFASDANAYGAQACIAVRFATMKLHTPTTIPMIACSLRISASAPVTLSFKAARNASVVQICTPRSLSYGDASGIRSAPAISSFARATASVYDVRFRAAGPDWTSNCWAQCSRSVETGLRIVQFLGADRPTGTLSNVAVS</sequence>
<proteinExistence type="predicted"/>
<dbReference type="AlphaFoldDB" id="A0A8J4LYN7"/>